<keyword evidence="2" id="KW-1185">Reference proteome</keyword>
<dbReference type="Proteomes" id="UP000821865">
    <property type="component" value="Chromosome 2"/>
</dbReference>
<accession>A0ACB8DAI8</accession>
<proteinExistence type="predicted"/>
<protein>
    <submittedName>
        <fullName evidence="1">Uncharacterized protein</fullName>
    </submittedName>
</protein>
<comment type="caution">
    <text evidence="1">The sequence shown here is derived from an EMBL/GenBank/DDBJ whole genome shotgun (WGS) entry which is preliminary data.</text>
</comment>
<dbReference type="EMBL" id="CM023471">
    <property type="protein sequence ID" value="KAH7965079.1"/>
    <property type="molecule type" value="Genomic_DNA"/>
</dbReference>
<gene>
    <name evidence="1" type="ORF">HPB49_003292</name>
</gene>
<evidence type="ECO:0000313" key="2">
    <source>
        <dbReference type="Proteomes" id="UP000821865"/>
    </source>
</evidence>
<reference evidence="1" key="1">
    <citation type="submission" date="2020-05" db="EMBL/GenBank/DDBJ databases">
        <title>Large-scale comparative analyses of tick genomes elucidate their genetic diversity and vector capacities.</title>
        <authorList>
            <person name="Jia N."/>
            <person name="Wang J."/>
            <person name="Shi W."/>
            <person name="Du L."/>
            <person name="Sun Y."/>
            <person name="Zhan W."/>
            <person name="Jiang J."/>
            <person name="Wang Q."/>
            <person name="Zhang B."/>
            <person name="Ji P."/>
            <person name="Sakyi L.B."/>
            <person name="Cui X."/>
            <person name="Yuan T."/>
            <person name="Jiang B."/>
            <person name="Yang W."/>
            <person name="Lam T.T.-Y."/>
            <person name="Chang Q."/>
            <person name="Ding S."/>
            <person name="Wang X."/>
            <person name="Zhu J."/>
            <person name="Ruan X."/>
            <person name="Zhao L."/>
            <person name="Wei J."/>
            <person name="Que T."/>
            <person name="Du C."/>
            <person name="Cheng J."/>
            <person name="Dai P."/>
            <person name="Han X."/>
            <person name="Huang E."/>
            <person name="Gao Y."/>
            <person name="Liu J."/>
            <person name="Shao H."/>
            <person name="Ye R."/>
            <person name="Li L."/>
            <person name="Wei W."/>
            <person name="Wang X."/>
            <person name="Wang C."/>
            <person name="Yang T."/>
            <person name="Huo Q."/>
            <person name="Li W."/>
            <person name="Guo W."/>
            <person name="Chen H."/>
            <person name="Zhou L."/>
            <person name="Ni X."/>
            <person name="Tian J."/>
            <person name="Zhou Y."/>
            <person name="Sheng Y."/>
            <person name="Liu T."/>
            <person name="Pan Y."/>
            <person name="Xia L."/>
            <person name="Li J."/>
            <person name="Zhao F."/>
            <person name="Cao W."/>
        </authorList>
    </citation>
    <scope>NUCLEOTIDE SEQUENCE</scope>
    <source>
        <strain evidence="1">Dsil-2018</strain>
    </source>
</reference>
<sequence>MDPVPPASPTKRKASLLGKVAIAVTGCSAVGILAVAAPFLSPAFRKICLPYVPATDAQVRNVSLLLQRRQRTSALIDLGSGDGRIVLEAAKLGFAPCVGVELNPWLVAYSRARALGITSARFVRANLWDFTLTPFDNVVIFGVEEMMAPLEQKLVHQLRPGSWVLACRFPLPTLKPDEAYGTGVDTVWLYRMATGRPTLQDIGMHSP</sequence>
<name>A0ACB8DAI8_DERSI</name>
<evidence type="ECO:0000313" key="1">
    <source>
        <dbReference type="EMBL" id="KAH7965079.1"/>
    </source>
</evidence>
<organism evidence="1 2">
    <name type="scientific">Dermacentor silvarum</name>
    <name type="common">Tick</name>
    <dbReference type="NCBI Taxonomy" id="543639"/>
    <lineage>
        <taxon>Eukaryota</taxon>
        <taxon>Metazoa</taxon>
        <taxon>Ecdysozoa</taxon>
        <taxon>Arthropoda</taxon>
        <taxon>Chelicerata</taxon>
        <taxon>Arachnida</taxon>
        <taxon>Acari</taxon>
        <taxon>Parasitiformes</taxon>
        <taxon>Ixodida</taxon>
        <taxon>Ixodoidea</taxon>
        <taxon>Ixodidae</taxon>
        <taxon>Rhipicephalinae</taxon>
        <taxon>Dermacentor</taxon>
    </lineage>
</organism>